<evidence type="ECO:0000313" key="4">
    <source>
        <dbReference type="EMBL" id="CAI2381063.1"/>
    </source>
</evidence>
<keyword evidence="3" id="KW-0732">Signal</keyword>
<evidence type="ECO:0008006" key="6">
    <source>
        <dbReference type="Google" id="ProtNLM"/>
    </source>
</evidence>
<proteinExistence type="predicted"/>
<feature type="region of interest" description="Disordered" evidence="1">
    <location>
        <begin position="931"/>
        <end position="997"/>
    </location>
</feature>
<feature type="transmembrane region" description="Helical" evidence="2">
    <location>
        <begin position="836"/>
        <end position="854"/>
    </location>
</feature>
<dbReference type="Proteomes" id="UP001295684">
    <property type="component" value="Unassembled WGS sequence"/>
</dbReference>
<dbReference type="EMBL" id="CAMPGE010023089">
    <property type="protein sequence ID" value="CAI2381063.1"/>
    <property type="molecule type" value="Genomic_DNA"/>
</dbReference>
<comment type="caution">
    <text evidence="4">The sequence shown here is derived from an EMBL/GenBank/DDBJ whole genome shotgun (WGS) entry which is preliminary data.</text>
</comment>
<evidence type="ECO:0000256" key="1">
    <source>
        <dbReference type="SAM" id="MobiDB-lite"/>
    </source>
</evidence>
<dbReference type="AlphaFoldDB" id="A0AAD1XY63"/>
<keyword evidence="2" id="KW-1133">Transmembrane helix</keyword>
<feature type="transmembrane region" description="Helical" evidence="2">
    <location>
        <begin position="754"/>
        <end position="777"/>
    </location>
</feature>
<feature type="transmembrane region" description="Helical" evidence="2">
    <location>
        <begin position="861"/>
        <end position="880"/>
    </location>
</feature>
<protein>
    <recommendedName>
        <fullName evidence="6">Transmembrane protein</fullName>
    </recommendedName>
</protein>
<feature type="transmembrane region" description="Helical" evidence="2">
    <location>
        <begin position="806"/>
        <end position="824"/>
    </location>
</feature>
<feature type="signal peptide" evidence="3">
    <location>
        <begin position="1"/>
        <end position="16"/>
    </location>
</feature>
<feature type="compositionally biased region" description="Polar residues" evidence="1">
    <location>
        <begin position="975"/>
        <end position="997"/>
    </location>
</feature>
<feature type="transmembrane region" description="Helical" evidence="2">
    <location>
        <begin position="719"/>
        <end position="742"/>
    </location>
</feature>
<sequence>MKTLFALFFTILAVTASVCTNEAQEIGSSLSGSFELSGYTQNYFREILEDQNRNLLYFIGFFRNTTTPWDTIIYKSDHNLAKLKVKTYDIYCLVISYAIDPSGDFIYVHDQTPDVIVEIRATDLEVSRYLSISGSGVNNNCIMRITDNFYFSLKIGSVMETCRWDKSSTNLDCFNFGINSETNFAPISEDLLFFGSTDSVDDQYYLVNYNFSDPLNLVWKKSIACPTSGCANKASNSILSHDKGWIYTMILYDDNFIFLKLNVVDGNLQNSGLILNDSGFGSSYSMKEFNKFFAVQIFSSSFSNNKRLILINSTDTGITKEYKSVDSNSYAVGRLLYKGEELMYHSGRVHTNYELFAARSPTYNIDQLREFEEDAPLFTPITSSYQASSTTSNPSITSSTKLLDIETSPSITSNDLTALTNPSFSIYVALWNQDFIQAVQSNTSVQLEFIWACAQSVNYTDISFGLAQTGSNEIPDWVMLDTSNQELYLNKTPKLEQATTFHFSLQISFGSEQHYKQFKITVEECTITNCDVCQLGSPSLCETCMAGYQASNGQKSCSKITAMAGATEAAAAMMTSSVVLASASSILSLSSINSIFSIMNSMQLGILLPLVPDYFSPKVLAFLSGMGFTMFSFGFIKFKDLPFVEAISNWVSYPQSDEYLNSLGLRSGSSFVNYLSLMAIIVLVGITHLGVAVCNGWAENSKSPKCKQFMKKLFNFFTFNIYIRIFIQAFSFTTLSILSEIYNLNLSTTVTKVSFGLCVLFGVCTSVLFILSFYMYIKSFPQLDQDKYWCCVEYFNGVKPTKYSKLYSSLFMTTRLVLSSLLILGEAAPSSDKSTIFYLINIAYGLYLIIIRPFENPQDSIIEIINQILFCCLAVPLSWLNTEHDWTPFYESYYTTIFMVSPGICSIICIAFLIKSIIIYFVRRKASRQKQNIQPKKPSCEKRRSHGQEEPENSVTPSMMRSSSNISCSNASMMPAQNKTSKKTPAQSSIISMNLSR</sequence>
<feature type="transmembrane region" description="Helical" evidence="2">
    <location>
        <begin position="619"/>
        <end position="636"/>
    </location>
</feature>
<keyword evidence="2" id="KW-0812">Transmembrane</keyword>
<feature type="chain" id="PRO_5042100411" description="Transmembrane protein" evidence="3">
    <location>
        <begin position="17"/>
        <end position="997"/>
    </location>
</feature>
<feature type="transmembrane region" description="Helical" evidence="2">
    <location>
        <begin position="892"/>
        <end position="922"/>
    </location>
</feature>
<evidence type="ECO:0000256" key="3">
    <source>
        <dbReference type="SAM" id="SignalP"/>
    </source>
</evidence>
<reference evidence="4" key="1">
    <citation type="submission" date="2023-07" db="EMBL/GenBank/DDBJ databases">
        <authorList>
            <consortium name="AG Swart"/>
            <person name="Singh M."/>
            <person name="Singh A."/>
            <person name="Seah K."/>
            <person name="Emmerich C."/>
        </authorList>
    </citation>
    <scope>NUCLEOTIDE SEQUENCE</scope>
    <source>
        <strain evidence="4">DP1</strain>
    </source>
</reference>
<keyword evidence="2" id="KW-0472">Membrane</keyword>
<name>A0AAD1XY63_EUPCR</name>
<evidence type="ECO:0000313" key="5">
    <source>
        <dbReference type="Proteomes" id="UP001295684"/>
    </source>
</evidence>
<feature type="compositionally biased region" description="Low complexity" evidence="1">
    <location>
        <begin position="958"/>
        <end position="974"/>
    </location>
</feature>
<keyword evidence="5" id="KW-1185">Reference proteome</keyword>
<organism evidence="4 5">
    <name type="scientific">Euplotes crassus</name>
    <dbReference type="NCBI Taxonomy" id="5936"/>
    <lineage>
        <taxon>Eukaryota</taxon>
        <taxon>Sar</taxon>
        <taxon>Alveolata</taxon>
        <taxon>Ciliophora</taxon>
        <taxon>Intramacronucleata</taxon>
        <taxon>Spirotrichea</taxon>
        <taxon>Hypotrichia</taxon>
        <taxon>Euplotida</taxon>
        <taxon>Euplotidae</taxon>
        <taxon>Moneuplotes</taxon>
    </lineage>
</organism>
<feature type="transmembrane region" description="Helical" evidence="2">
    <location>
        <begin position="578"/>
        <end position="598"/>
    </location>
</feature>
<evidence type="ECO:0000256" key="2">
    <source>
        <dbReference type="SAM" id="Phobius"/>
    </source>
</evidence>
<feature type="compositionally biased region" description="Basic and acidic residues" evidence="1">
    <location>
        <begin position="938"/>
        <end position="949"/>
    </location>
</feature>
<accession>A0AAD1XY63</accession>
<feature type="transmembrane region" description="Helical" evidence="2">
    <location>
        <begin position="671"/>
        <end position="698"/>
    </location>
</feature>
<gene>
    <name evidence="4" type="ORF">ECRASSUSDP1_LOCUS22509</name>
</gene>